<dbReference type="STRING" id="1017273.SAMN05443094_10880"/>
<organism evidence="1 2">
    <name type="scientific">Domibacillus enclensis</name>
    <dbReference type="NCBI Taxonomy" id="1017273"/>
    <lineage>
        <taxon>Bacteria</taxon>
        <taxon>Bacillati</taxon>
        <taxon>Bacillota</taxon>
        <taxon>Bacilli</taxon>
        <taxon>Bacillales</taxon>
        <taxon>Bacillaceae</taxon>
        <taxon>Domibacillus</taxon>
    </lineage>
</organism>
<gene>
    <name evidence="1" type="ORF">SAMN05443094_10880</name>
</gene>
<evidence type="ECO:0000313" key="1">
    <source>
        <dbReference type="EMBL" id="SIR44069.1"/>
    </source>
</evidence>
<accession>A0A1N7AYA8</accession>
<dbReference type="RefSeq" id="WP_156149417.1">
    <property type="nucleotide sequence ID" value="NZ_FTLX01000008.1"/>
</dbReference>
<dbReference type="EMBL" id="FTLX01000008">
    <property type="protein sequence ID" value="SIR44069.1"/>
    <property type="molecule type" value="Genomic_DNA"/>
</dbReference>
<evidence type="ECO:0000313" key="2">
    <source>
        <dbReference type="Proteomes" id="UP000186385"/>
    </source>
</evidence>
<name>A0A1N7AYA8_9BACI</name>
<protein>
    <submittedName>
        <fullName evidence="1">Uncharacterized protein</fullName>
    </submittedName>
</protein>
<dbReference type="Proteomes" id="UP000186385">
    <property type="component" value="Unassembled WGS sequence"/>
</dbReference>
<reference evidence="1 2" key="1">
    <citation type="submission" date="2017-01" db="EMBL/GenBank/DDBJ databases">
        <authorList>
            <person name="Mah S.A."/>
            <person name="Swanson W.J."/>
            <person name="Moy G.W."/>
            <person name="Vacquier V.D."/>
        </authorList>
    </citation>
    <scope>NUCLEOTIDE SEQUENCE [LARGE SCALE GENOMIC DNA]</scope>
    <source>
        <strain evidence="1 2">NIO-1016</strain>
    </source>
</reference>
<sequence>MLPLFLWAAVLISFFVIVWRVSIQLNTSNTKIEKGNDPENEKDSTFP</sequence>
<dbReference type="AlphaFoldDB" id="A0A1N7AYA8"/>
<proteinExistence type="predicted"/>